<evidence type="ECO:0000256" key="2">
    <source>
        <dbReference type="ARBA" id="ARBA00023015"/>
    </source>
</evidence>
<dbReference type="OrthoDB" id="672122at2"/>
<comment type="caution">
    <text evidence="7">The sequence shown here is derived from an EMBL/GenBank/DDBJ whole genome shotgun (WGS) entry which is preliminary data.</text>
</comment>
<dbReference type="SUPFAM" id="SSF88946">
    <property type="entry name" value="Sigma2 domain of RNA polymerase sigma factors"/>
    <property type="match status" value="1"/>
</dbReference>
<evidence type="ECO:0000313" key="7">
    <source>
        <dbReference type="EMBL" id="PSK95263.1"/>
    </source>
</evidence>
<dbReference type="InterPro" id="IPR007627">
    <property type="entry name" value="RNA_pol_sigma70_r2"/>
</dbReference>
<dbReference type="GO" id="GO:0016987">
    <property type="term" value="F:sigma factor activity"/>
    <property type="evidence" value="ECO:0007669"/>
    <property type="project" value="UniProtKB-KW"/>
</dbReference>
<dbReference type="GO" id="GO:0003677">
    <property type="term" value="F:DNA binding"/>
    <property type="evidence" value="ECO:0007669"/>
    <property type="project" value="InterPro"/>
</dbReference>
<proteinExistence type="inferred from homology"/>
<keyword evidence="3" id="KW-0731">Sigma factor</keyword>
<dbReference type="EMBL" id="PYGD01000001">
    <property type="protein sequence ID" value="PSK95263.1"/>
    <property type="molecule type" value="Genomic_DNA"/>
</dbReference>
<evidence type="ECO:0000256" key="4">
    <source>
        <dbReference type="ARBA" id="ARBA00023163"/>
    </source>
</evidence>
<dbReference type="Pfam" id="PF04542">
    <property type="entry name" value="Sigma70_r2"/>
    <property type="match status" value="1"/>
</dbReference>
<dbReference type="Pfam" id="PF08281">
    <property type="entry name" value="Sigma70_r4_2"/>
    <property type="match status" value="1"/>
</dbReference>
<evidence type="ECO:0000313" key="8">
    <source>
        <dbReference type="Proteomes" id="UP000240572"/>
    </source>
</evidence>
<gene>
    <name evidence="7" type="ORF">B0I18_1011429</name>
</gene>
<name>A0A2P8DDF5_9BACT</name>
<feature type="domain" description="RNA polymerase sigma-70 region 2" evidence="5">
    <location>
        <begin position="17"/>
        <end position="83"/>
    </location>
</feature>
<evidence type="ECO:0000256" key="1">
    <source>
        <dbReference type="ARBA" id="ARBA00010641"/>
    </source>
</evidence>
<feature type="domain" description="RNA polymerase sigma factor 70 region 4 type 2" evidence="6">
    <location>
        <begin position="116"/>
        <end position="165"/>
    </location>
</feature>
<evidence type="ECO:0000259" key="6">
    <source>
        <dbReference type="Pfam" id="PF08281"/>
    </source>
</evidence>
<dbReference type="PANTHER" id="PTHR43133">
    <property type="entry name" value="RNA POLYMERASE ECF-TYPE SIGMA FACTO"/>
    <property type="match status" value="1"/>
</dbReference>
<dbReference type="PANTHER" id="PTHR43133:SF46">
    <property type="entry name" value="RNA POLYMERASE SIGMA-70 FACTOR ECF SUBFAMILY"/>
    <property type="match status" value="1"/>
</dbReference>
<organism evidence="7 8">
    <name type="scientific">Taibaiella chishuiensis</name>
    <dbReference type="NCBI Taxonomy" id="1434707"/>
    <lineage>
        <taxon>Bacteria</taxon>
        <taxon>Pseudomonadati</taxon>
        <taxon>Bacteroidota</taxon>
        <taxon>Chitinophagia</taxon>
        <taxon>Chitinophagales</taxon>
        <taxon>Chitinophagaceae</taxon>
        <taxon>Taibaiella</taxon>
    </lineage>
</organism>
<dbReference type="InterPro" id="IPR013325">
    <property type="entry name" value="RNA_pol_sigma_r2"/>
</dbReference>
<dbReference type="InterPro" id="IPR014284">
    <property type="entry name" value="RNA_pol_sigma-70_dom"/>
</dbReference>
<dbReference type="Gene3D" id="1.10.1740.10">
    <property type="match status" value="1"/>
</dbReference>
<dbReference type="AlphaFoldDB" id="A0A2P8DDF5"/>
<sequence>MASMKLRGNMAAYNTLVTTWWNKLYGIAYAKTADRDQAHDMVQEVFLTVWEKWDTVPHNEEIEFYLLHALRYRVLNYYRASGRYKVQLQQLDELLHEISDSEDSHAFADQRLALAEHAVTLLAPSLRRVFTLRIENGYSYDKIGALLNIDPASARVLYSRALDQLRKNVAARPTLAVSVLMALQLVTIS</sequence>
<dbReference type="NCBIfam" id="TIGR02937">
    <property type="entry name" value="sigma70-ECF"/>
    <property type="match status" value="1"/>
</dbReference>
<keyword evidence="8" id="KW-1185">Reference proteome</keyword>
<evidence type="ECO:0000256" key="3">
    <source>
        <dbReference type="ARBA" id="ARBA00023082"/>
    </source>
</evidence>
<protein>
    <submittedName>
        <fullName evidence="7">RNA polymerase sigma-70 factor (ECF subfamily)</fullName>
    </submittedName>
</protein>
<dbReference type="GO" id="GO:0006352">
    <property type="term" value="P:DNA-templated transcription initiation"/>
    <property type="evidence" value="ECO:0007669"/>
    <property type="project" value="InterPro"/>
</dbReference>
<dbReference type="InterPro" id="IPR036388">
    <property type="entry name" value="WH-like_DNA-bd_sf"/>
</dbReference>
<dbReference type="InterPro" id="IPR039425">
    <property type="entry name" value="RNA_pol_sigma-70-like"/>
</dbReference>
<comment type="similarity">
    <text evidence="1">Belongs to the sigma-70 factor family. ECF subfamily.</text>
</comment>
<dbReference type="Gene3D" id="1.10.10.10">
    <property type="entry name" value="Winged helix-like DNA-binding domain superfamily/Winged helix DNA-binding domain"/>
    <property type="match status" value="1"/>
</dbReference>
<dbReference type="InterPro" id="IPR013324">
    <property type="entry name" value="RNA_pol_sigma_r3/r4-like"/>
</dbReference>
<keyword evidence="4" id="KW-0804">Transcription</keyword>
<accession>A0A2P8DDF5</accession>
<dbReference type="InterPro" id="IPR013249">
    <property type="entry name" value="RNA_pol_sigma70_r4_t2"/>
</dbReference>
<dbReference type="Proteomes" id="UP000240572">
    <property type="component" value="Unassembled WGS sequence"/>
</dbReference>
<keyword evidence="2" id="KW-0805">Transcription regulation</keyword>
<reference evidence="7 8" key="1">
    <citation type="submission" date="2018-03" db="EMBL/GenBank/DDBJ databases">
        <title>Genomic Encyclopedia of Type Strains, Phase III (KMG-III): the genomes of soil and plant-associated and newly described type strains.</title>
        <authorList>
            <person name="Whitman W."/>
        </authorList>
    </citation>
    <scope>NUCLEOTIDE SEQUENCE [LARGE SCALE GENOMIC DNA]</scope>
    <source>
        <strain evidence="7 8">CGMCC 1.12700</strain>
    </source>
</reference>
<evidence type="ECO:0000259" key="5">
    <source>
        <dbReference type="Pfam" id="PF04542"/>
    </source>
</evidence>
<dbReference type="SUPFAM" id="SSF88659">
    <property type="entry name" value="Sigma3 and sigma4 domains of RNA polymerase sigma factors"/>
    <property type="match status" value="1"/>
</dbReference>